<keyword evidence="3 6" id="KW-0812">Transmembrane</keyword>
<dbReference type="InterPro" id="IPR002797">
    <property type="entry name" value="Polysacc_synth"/>
</dbReference>
<keyword evidence="2" id="KW-1003">Cell membrane</keyword>
<feature type="transmembrane region" description="Helical" evidence="6">
    <location>
        <begin position="470"/>
        <end position="492"/>
    </location>
</feature>
<dbReference type="RefSeq" id="WP_090304824.1">
    <property type="nucleotide sequence ID" value="NZ_FNRK01000003.1"/>
</dbReference>
<evidence type="ECO:0000313" key="8">
    <source>
        <dbReference type="Proteomes" id="UP000199394"/>
    </source>
</evidence>
<dbReference type="STRING" id="81409.SAMN04515656_103123"/>
<feature type="transmembrane region" description="Helical" evidence="6">
    <location>
        <begin position="56"/>
        <end position="77"/>
    </location>
</feature>
<feature type="transmembrane region" description="Helical" evidence="6">
    <location>
        <begin position="12"/>
        <end position="36"/>
    </location>
</feature>
<evidence type="ECO:0000313" key="7">
    <source>
        <dbReference type="EMBL" id="SEA08288.1"/>
    </source>
</evidence>
<gene>
    <name evidence="7" type="ORF">SAMN04515656_103123</name>
</gene>
<evidence type="ECO:0000256" key="5">
    <source>
        <dbReference type="ARBA" id="ARBA00023136"/>
    </source>
</evidence>
<name>A0A1H3YBJ3_9FIRM</name>
<dbReference type="PANTHER" id="PTHR30250">
    <property type="entry name" value="PST FAMILY PREDICTED COLANIC ACID TRANSPORTER"/>
    <property type="match status" value="1"/>
</dbReference>
<dbReference type="Pfam" id="PF01943">
    <property type="entry name" value="Polysacc_synt"/>
    <property type="match status" value="1"/>
</dbReference>
<organism evidence="7 8">
    <name type="scientific">Eubacterium aggregans</name>
    <dbReference type="NCBI Taxonomy" id="81409"/>
    <lineage>
        <taxon>Bacteria</taxon>
        <taxon>Bacillati</taxon>
        <taxon>Bacillota</taxon>
        <taxon>Clostridia</taxon>
        <taxon>Eubacteriales</taxon>
        <taxon>Eubacteriaceae</taxon>
        <taxon>Eubacterium</taxon>
    </lineage>
</organism>
<feature type="transmembrane region" description="Helical" evidence="6">
    <location>
        <begin position="404"/>
        <end position="425"/>
    </location>
</feature>
<keyword evidence="4 6" id="KW-1133">Transmembrane helix</keyword>
<protein>
    <submittedName>
        <fullName evidence="7">Membrane protein involved in the export of O-antigen and teichoic acid</fullName>
    </submittedName>
</protein>
<accession>A0A1H3YBJ3</accession>
<evidence type="ECO:0000256" key="1">
    <source>
        <dbReference type="ARBA" id="ARBA00004651"/>
    </source>
</evidence>
<proteinExistence type="predicted"/>
<dbReference type="OrthoDB" id="3224024at2"/>
<dbReference type="EMBL" id="FNRK01000003">
    <property type="protein sequence ID" value="SEA08288.1"/>
    <property type="molecule type" value="Genomic_DNA"/>
</dbReference>
<evidence type="ECO:0000256" key="3">
    <source>
        <dbReference type="ARBA" id="ARBA00022692"/>
    </source>
</evidence>
<reference evidence="7 8" key="1">
    <citation type="submission" date="2016-10" db="EMBL/GenBank/DDBJ databases">
        <authorList>
            <person name="de Groot N.N."/>
        </authorList>
    </citation>
    <scope>NUCLEOTIDE SEQUENCE [LARGE SCALE GENOMIC DNA]</scope>
    <source>
        <strain evidence="7 8">SR12</strain>
    </source>
</reference>
<feature type="transmembrane region" description="Helical" evidence="6">
    <location>
        <begin position="188"/>
        <end position="207"/>
    </location>
</feature>
<dbReference type="InterPro" id="IPR050833">
    <property type="entry name" value="Poly_Biosynth_Transport"/>
</dbReference>
<sequence>MVQENRKRQLSLNMITNIIAFILNLFLNFFISPYIINQLGSEAYGYVKLANDFVNYATLITIALNSMASRFITIALYEGKKERANQYYSSIAISNIVLSTILIIPSFLCVYFLEDLIEIPISLQFDVKITFGVVFLNFLINLVFTTPGLCFFMKNRLDISYRKNIDSIILRFVTIIILFLFLKPRIVYMALGTTISTLYIVVVNIHYKKVLLPEMEFKVQYFDFSTLKEVLSSGVWNSLTKLSQIFSSGLDLLITNLYIDAAAMGLLSVAKTIPNVIVSFLGSLAGVFCPDFTILYAQGKKEELIESIEGAMKIMSIISAIPNAILLSLGVEFYKLWVPGEPAQVLQILSVLTVVNSCVTGPLQPIYQIFTVTNKVKQSSIVMILYGFSSILVTLLLVRTTNLGVFAVAGVSLIGSLIVALFYHLPFGAHYLNLPWWSFFPEIGKSVLSFFVTVGIGYFLKLFLSVDSWIGWFVAAIIILVLGLTINFYLILSKKERNSCKNMIISKVRRK</sequence>
<evidence type="ECO:0000256" key="4">
    <source>
        <dbReference type="ARBA" id="ARBA00022989"/>
    </source>
</evidence>
<feature type="transmembrane region" description="Helical" evidence="6">
    <location>
        <begin position="165"/>
        <end position="182"/>
    </location>
</feature>
<evidence type="ECO:0000256" key="6">
    <source>
        <dbReference type="SAM" id="Phobius"/>
    </source>
</evidence>
<dbReference type="GO" id="GO:0005886">
    <property type="term" value="C:plasma membrane"/>
    <property type="evidence" value="ECO:0007669"/>
    <property type="project" value="UniProtKB-SubCell"/>
</dbReference>
<feature type="transmembrane region" description="Helical" evidence="6">
    <location>
        <begin position="89"/>
        <end position="113"/>
    </location>
</feature>
<dbReference type="PANTHER" id="PTHR30250:SF26">
    <property type="entry name" value="PSMA PROTEIN"/>
    <property type="match status" value="1"/>
</dbReference>
<feature type="transmembrane region" description="Helical" evidence="6">
    <location>
        <begin position="446"/>
        <end position="464"/>
    </location>
</feature>
<evidence type="ECO:0000256" key="2">
    <source>
        <dbReference type="ARBA" id="ARBA00022475"/>
    </source>
</evidence>
<keyword evidence="8" id="KW-1185">Reference proteome</keyword>
<dbReference type="Proteomes" id="UP000199394">
    <property type="component" value="Unassembled WGS sequence"/>
</dbReference>
<comment type="subcellular location">
    <subcellularLocation>
        <location evidence="1">Cell membrane</location>
        <topology evidence="1">Multi-pass membrane protein</topology>
    </subcellularLocation>
</comment>
<dbReference type="AlphaFoldDB" id="A0A1H3YBJ3"/>
<feature type="transmembrane region" description="Helical" evidence="6">
    <location>
        <begin position="133"/>
        <end position="153"/>
    </location>
</feature>
<keyword evidence="5 6" id="KW-0472">Membrane</keyword>
<feature type="transmembrane region" description="Helical" evidence="6">
    <location>
        <begin position="379"/>
        <end position="398"/>
    </location>
</feature>